<organism evidence="2 3">
    <name type="scientific">Effrenium voratum</name>
    <dbReference type="NCBI Taxonomy" id="2562239"/>
    <lineage>
        <taxon>Eukaryota</taxon>
        <taxon>Sar</taxon>
        <taxon>Alveolata</taxon>
        <taxon>Dinophyceae</taxon>
        <taxon>Suessiales</taxon>
        <taxon>Symbiodiniaceae</taxon>
        <taxon>Effrenium</taxon>
    </lineage>
</organism>
<dbReference type="Pfam" id="PF00856">
    <property type="entry name" value="SET"/>
    <property type="match status" value="1"/>
</dbReference>
<dbReference type="PANTHER" id="PTHR12197:SF251">
    <property type="entry name" value="EG:BACR7C10.4 PROTEIN"/>
    <property type="match status" value="1"/>
</dbReference>
<evidence type="ECO:0000313" key="3">
    <source>
        <dbReference type="Proteomes" id="UP001178507"/>
    </source>
</evidence>
<gene>
    <name evidence="2" type="ORF">EVOR1521_LOCUS25944</name>
</gene>
<dbReference type="EMBL" id="CAUJNA010003485">
    <property type="protein sequence ID" value="CAJ1403218.1"/>
    <property type="molecule type" value="Genomic_DNA"/>
</dbReference>
<accession>A0AA36JBM6</accession>
<feature type="domain" description="SET" evidence="1">
    <location>
        <begin position="5"/>
        <end position="290"/>
    </location>
</feature>
<dbReference type="Gene3D" id="6.10.140.2220">
    <property type="match status" value="1"/>
</dbReference>
<dbReference type="CDD" id="cd20071">
    <property type="entry name" value="SET_SMYD"/>
    <property type="match status" value="1"/>
</dbReference>
<proteinExistence type="predicted"/>
<reference evidence="2" key="1">
    <citation type="submission" date="2023-08" db="EMBL/GenBank/DDBJ databases">
        <authorList>
            <person name="Chen Y."/>
            <person name="Shah S."/>
            <person name="Dougan E. K."/>
            <person name="Thang M."/>
            <person name="Chan C."/>
        </authorList>
    </citation>
    <scope>NUCLEOTIDE SEQUENCE</scope>
</reference>
<dbReference type="Gene3D" id="2.170.270.10">
    <property type="entry name" value="SET domain"/>
    <property type="match status" value="1"/>
</dbReference>
<dbReference type="InterPro" id="IPR050869">
    <property type="entry name" value="H3K4_H4K5_MeTrfase"/>
</dbReference>
<keyword evidence="3" id="KW-1185">Reference proteome</keyword>
<dbReference type="AlphaFoldDB" id="A0AA36JBM6"/>
<dbReference type="InterPro" id="IPR001214">
    <property type="entry name" value="SET_dom"/>
</dbReference>
<dbReference type="SUPFAM" id="SSF82199">
    <property type="entry name" value="SET domain"/>
    <property type="match status" value="1"/>
</dbReference>
<sequence length="405" mass="45185">MEQSFPLKLVSTTAGRGYAASRDLRKGEVVLRVAPVSAVLHDDMVESHCSRCLQPFLGLAPAPCRCGGARFCRGCRRAPFAQAEHRAECRALAKLRDGATRRRLGLRGLKRKGKLRGHDREATSMLRLAVRLLARRRRSLRQEAPVPLLGDKDGAWLPEEDVVHDSWRDVEALAPAEDELDAMVETLQPDRAYQLEGGANAVRLLVTAAREEIYHLLCRLAFNAMALVPEEPLRAGQGRWRDTGIGLYPTGAMLNHSCSPTCLWFMRGGILVVETQKSVKRGQELTVAYLPTTGTCEVRRKRLRKAFGFTCQCRRCCAESRPKESARASRNFLVSFDKGSSAAEVLQWKRLAARRDAALTREEKQDVKVTQAEYCGEEARQGFQSNRRTRAALVREGQGSLRFGA</sequence>
<comment type="caution">
    <text evidence="2">The sequence shown here is derived from an EMBL/GenBank/DDBJ whole genome shotgun (WGS) entry which is preliminary data.</text>
</comment>
<evidence type="ECO:0000313" key="2">
    <source>
        <dbReference type="EMBL" id="CAJ1403218.1"/>
    </source>
</evidence>
<dbReference type="PROSITE" id="PS50280">
    <property type="entry name" value="SET"/>
    <property type="match status" value="1"/>
</dbReference>
<protein>
    <recommendedName>
        <fullName evidence="1">SET domain-containing protein</fullName>
    </recommendedName>
</protein>
<dbReference type="GO" id="GO:0005634">
    <property type="term" value="C:nucleus"/>
    <property type="evidence" value="ECO:0007669"/>
    <property type="project" value="TreeGrafter"/>
</dbReference>
<dbReference type="InterPro" id="IPR046341">
    <property type="entry name" value="SET_dom_sf"/>
</dbReference>
<name>A0AA36JBM6_9DINO</name>
<evidence type="ECO:0000259" key="1">
    <source>
        <dbReference type="PROSITE" id="PS50280"/>
    </source>
</evidence>
<dbReference type="PANTHER" id="PTHR12197">
    <property type="entry name" value="HISTONE-LYSINE N-METHYLTRANSFERASE SMYD"/>
    <property type="match status" value="1"/>
</dbReference>
<dbReference type="Gene3D" id="1.10.220.160">
    <property type="match status" value="1"/>
</dbReference>
<dbReference type="Proteomes" id="UP001178507">
    <property type="component" value="Unassembled WGS sequence"/>
</dbReference>